<evidence type="ECO:0000313" key="3">
    <source>
        <dbReference type="Proteomes" id="UP000006906"/>
    </source>
</evidence>
<dbReference type="PaxDb" id="3055-EDP08844"/>
<name>A8HU39_CHLRE</name>
<reference evidence="2 3" key="1">
    <citation type="journal article" date="2007" name="Science">
        <title>The Chlamydomonas genome reveals the evolution of key animal and plant functions.</title>
        <authorList>
            <person name="Merchant S.S."/>
            <person name="Prochnik S.E."/>
            <person name="Vallon O."/>
            <person name="Harris E.H."/>
            <person name="Karpowicz S.J."/>
            <person name="Witman G.B."/>
            <person name="Terry A."/>
            <person name="Salamov A."/>
            <person name="Fritz-Laylin L.K."/>
            <person name="Marechal-Drouard L."/>
            <person name="Marshall W.F."/>
            <person name="Qu L.H."/>
            <person name="Nelson D.R."/>
            <person name="Sanderfoot A.A."/>
            <person name="Spalding M.H."/>
            <person name="Kapitonov V.V."/>
            <person name="Ren Q."/>
            <person name="Ferris P."/>
            <person name="Lindquist E."/>
            <person name="Shapiro H."/>
            <person name="Lucas S.M."/>
            <person name="Grimwood J."/>
            <person name="Schmutz J."/>
            <person name="Cardol P."/>
            <person name="Cerutti H."/>
            <person name="Chanfreau G."/>
            <person name="Chen C.L."/>
            <person name="Cognat V."/>
            <person name="Croft M.T."/>
            <person name="Dent R."/>
            <person name="Dutcher S."/>
            <person name="Fernandez E."/>
            <person name="Fukuzawa H."/>
            <person name="Gonzalez-Ballester D."/>
            <person name="Gonzalez-Halphen D."/>
            <person name="Hallmann A."/>
            <person name="Hanikenne M."/>
            <person name="Hippler M."/>
            <person name="Inwood W."/>
            <person name="Jabbari K."/>
            <person name="Kalanon M."/>
            <person name="Kuras R."/>
            <person name="Lefebvre P.A."/>
            <person name="Lemaire S.D."/>
            <person name="Lobanov A.V."/>
            <person name="Lohr M."/>
            <person name="Manuell A."/>
            <person name="Meier I."/>
            <person name="Mets L."/>
            <person name="Mittag M."/>
            <person name="Mittelmeier T."/>
            <person name="Moroney J.V."/>
            <person name="Moseley J."/>
            <person name="Napoli C."/>
            <person name="Nedelcu A.M."/>
            <person name="Niyogi K."/>
            <person name="Novoselov S.V."/>
            <person name="Paulsen I.T."/>
            <person name="Pazour G."/>
            <person name="Purton S."/>
            <person name="Ral J.P."/>
            <person name="Riano-Pachon D.M."/>
            <person name="Riekhof W."/>
            <person name="Rymarquis L."/>
            <person name="Schroda M."/>
            <person name="Stern D."/>
            <person name="Umen J."/>
            <person name="Willows R."/>
            <person name="Wilson N."/>
            <person name="Zimmer S.L."/>
            <person name="Allmer J."/>
            <person name="Balk J."/>
            <person name="Bisova K."/>
            <person name="Chen C.J."/>
            <person name="Elias M."/>
            <person name="Gendler K."/>
            <person name="Hauser C."/>
            <person name="Lamb M.R."/>
            <person name="Ledford H."/>
            <person name="Long J.C."/>
            <person name="Minagawa J."/>
            <person name="Page M.D."/>
            <person name="Pan J."/>
            <person name="Pootakham W."/>
            <person name="Roje S."/>
            <person name="Rose A."/>
            <person name="Stahlberg E."/>
            <person name="Terauchi A.M."/>
            <person name="Yang P."/>
            <person name="Ball S."/>
            <person name="Bowler C."/>
            <person name="Dieckmann C.L."/>
            <person name="Gladyshev V.N."/>
            <person name="Green P."/>
            <person name="Jorgensen R."/>
            <person name="Mayfield S."/>
            <person name="Mueller-Roeber B."/>
            <person name="Rajamani S."/>
            <person name="Sayre R.T."/>
            <person name="Brokstein P."/>
            <person name="Dubchak I."/>
            <person name="Goodstein D."/>
            <person name="Hornick L."/>
            <person name="Huang Y.W."/>
            <person name="Jhaveri J."/>
            <person name="Luo Y."/>
            <person name="Martinez D."/>
            <person name="Ngau W.C."/>
            <person name="Otillar B."/>
            <person name="Poliakov A."/>
            <person name="Porter A."/>
            <person name="Szajkowski L."/>
            <person name="Werner G."/>
            <person name="Zhou K."/>
            <person name="Grigoriev I.V."/>
            <person name="Rokhsar D.S."/>
            <person name="Grossman A.R."/>
        </authorList>
    </citation>
    <scope>NUCLEOTIDE SEQUENCE [LARGE SCALE GENOMIC DNA]</scope>
    <source>
        <strain evidence="3">CC-503</strain>
    </source>
</reference>
<evidence type="ECO:0000313" key="2">
    <source>
        <dbReference type="EMBL" id="PNW74040.1"/>
    </source>
</evidence>
<evidence type="ECO:0000256" key="1">
    <source>
        <dbReference type="SAM" id="MobiDB-lite"/>
    </source>
</evidence>
<proteinExistence type="predicted"/>
<gene>
    <name evidence="2" type="ORF">CHLRE_13g582950v5</name>
</gene>
<dbReference type="KEGG" id="cre:CHLRE_13g582950v5"/>
<sequence>MQDPPPPPDAVGTYNYTQYPVIPLSGGSFAAGFGLYHDLGTKLPLPKGMQERGTIRPTYYVSERLEYTVRSDWANKFGDHARQYWYFEIEEWGIGRGESVITYATGLYKEVVRRRVTVRYRLCGGGMCWSPSAGCWVSPEEWGDSGPGNPLLRLARYLPAAHDEAARELCSSAPPDCRRKKQEEPEEPLAWQLPR</sequence>
<keyword evidence="3" id="KW-1185">Reference proteome</keyword>
<dbReference type="Gramene" id="PNW74040">
    <property type="protein sequence ID" value="PNW74040"/>
    <property type="gene ID" value="CHLRE_13g582950v5"/>
</dbReference>
<dbReference type="HOGENOM" id="CLU_1398160_0_0_1"/>
<dbReference type="OrthoDB" id="559818at2759"/>
<dbReference type="AlphaFoldDB" id="A8HU39"/>
<organism evidence="2 3">
    <name type="scientific">Chlamydomonas reinhardtii</name>
    <name type="common">Chlamydomonas smithii</name>
    <dbReference type="NCBI Taxonomy" id="3055"/>
    <lineage>
        <taxon>Eukaryota</taxon>
        <taxon>Viridiplantae</taxon>
        <taxon>Chlorophyta</taxon>
        <taxon>core chlorophytes</taxon>
        <taxon>Chlorophyceae</taxon>
        <taxon>CS clade</taxon>
        <taxon>Chlamydomonadales</taxon>
        <taxon>Chlamydomonadaceae</taxon>
        <taxon>Chlamydomonas</taxon>
    </lineage>
</organism>
<dbReference type="Proteomes" id="UP000006906">
    <property type="component" value="Chromosome 13"/>
</dbReference>
<dbReference type="InParanoid" id="A8HU39"/>
<protein>
    <submittedName>
        <fullName evidence="2">Uncharacterized protein</fullName>
    </submittedName>
</protein>
<accession>A8HU39</accession>
<feature type="region of interest" description="Disordered" evidence="1">
    <location>
        <begin position="173"/>
        <end position="195"/>
    </location>
</feature>
<dbReference type="RefSeq" id="XP_001693590.1">
    <property type="nucleotide sequence ID" value="XM_001693538.2"/>
</dbReference>
<dbReference type="GeneID" id="5719350"/>
<dbReference type="EMBL" id="CM008974">
    <property type="protein sequence ID" value="PNW74040.1"/>
    <property type="molecule type" value="Genomic_DNA"/>
</dbReference>